<dbReference type="SUPFAM" id="SSF55166">
    <property type="entry name" value="Hedgehog/DD-peptidase"/>
    <property type="match status" value="1"/>
</dbReference>
<evidence type="ECO:0000259" key="3">
    <source>
        <dbReference type="Pfam" id="PF02557"/>
    </source>
</evidence>
<dbReference type="InterPro" id="IPR052179">
    <property type="entry name" value="DD-CPase-like"/>
</dbReference>
<dbReference type="AlphaFoldDB" id="A0A9X1X8L5"/>
<keyword evidence="2" id="KW-0732">Signal</keyword>
<dbReference type="Pfam" id="PF02557">
    <property type="entry name" value="VanY"/>
    <property type="match status" value="1"/>
</dbReference>
<feature type="region of interest" description="Disordered" evidence="1">
    <location>
        <begin position="19"/>
        <end position="119"/>
    </location>
</feature>
<feature type="signal peptide" evidence="2">
    <location>
        <begin position="1"/>
        <end position="19"/>
    </location>
</feature>
<dbReference type="EMBL" id="JAIWJX010000002">
    <property type="protein sequence ID" value="MCK6256147.1"/>
    <property type="molecule type" value="Genomic_DNA"/>
</dbReference>
<dbReference type="Proteomes" id="UP001139011">
    <property type="component" value="Unassembled WGS sequence"/>
</dbReference>
<name>A0A9X1X8L5_9BACL</name>
<dbReference type="InterPro" id="IPR058193">
    <property type="entry name" value="VanY/YodJ_core_dom"/>
</dbReference>
<sequence length="313" mass="34756">MKKRLVSGVAFALSLALFAGCSNDDQTQKDNTSHKTEKHEHEAHKKNEPTKKNEDKNTPSDENKKNGENKNNNGNVSQDPEPKKDQDKKKNEPGEPSQDQNKKPKPPAQKDDSVSVVAHPESIPVLVNKRSKLPENYKPADLVYPDVPFIFSEKTEKRMMRKAAADALETMFAAAEKEGIHLTGVSAYRSHATQTTLFNNYAKRDGYEKARTYSALPGTSEHETGLAIDVAGDGGKCPAQDCFGGTQESKWLAKHVSEFGFIIRYPEGKDSITGYKYEPWHIRFVGKSVAQKIMGKGETLEEYFNAVPVSNGK</sequence>
<comment type="caution">
    <text evidence="4">The sequence shown here is derived from an EMBL/GenBank/DDBJ whole genome shotgun (WGS) entry which is preliminary data.</text>
</comment>
<keyword evidence="5" id="KW-1185">Reference proteome</keyword>
<dbReference type="CDD" id="cd14852">
    <property type="entry name" value="LD-carboxypeptidase"/>
    <property type="match status" value="1"/>
</dbReference>
<evidence type="ECO:0000256" key="1">
    <source>
        <dbReference type="SAM" id="MobiDB-lite"/>
    </source>
</evidence>
<dbReference type="GO" id="GO:0006508">
    <property type="term" value="P:proteolysis"/>
    <property type="evidence" value="ECO:0007669"/>
    <property type="project" value="InterPro"/>
</dbReference>
<reference evidence="4" key="1">
    <citation type="submission" date="2021-09" db="EMBL/GenBank/DDBJ databases">
        <title>Genome analysis of Fictibacillus sp. KIGAM418 isolated from marine sediment.</title>
        <authorList>
            <person name="Seo M.-J."/>
            <person name="Cho E.-S."/>
            <person name="Hwang C.Y."/>
        </authorList>
    </citation>
    <scope>NUCLEOTIDE SEQUENCE</scope>
    <source>
        <strain evidence="4">KIGAM418</strain>
    </source>
</reference>
<proteinExistence type="predicted"/>
<feature type="compositionally biased region" description="Basic and acidic residues" evidence="1">
    <location>
        <begin position="80"/>
        <end position="93"/>
    </location>
</feature>
<dbReference type="Gene3D" id="3.30.1380.10">
    <property type="match status" value="1"/>
</dbReference>
<dbReference type="InterPro" id="IPR003709">
    <property type="entry name" value="VanY-like_core_dom"/>
</dbReference>
<feature type="domain" description="D-alanyl-D-alanine carboxypeptidase-like core" evidence="3">
    <location>
        <begin position="158"/>
        <end position="287"/>
    </location>
</feature>
<dbReference type="PANTHER" id="PTHR34385:SF1">
    <property type="entry name" value="PEPTIDOGLYCAN L-ALANYL-D-GLUTAMATE ENDOPEPTIDASE CWLK"/>
    <property type="match status" value="1"/>
</dbReference>
<dbReference type="InterPro" id="IPR009045">
    <property type="entry name" value="Zn_M74/Hedgehog-like"/>
</dbReference>
<accession>A0A9X1X8L5</accession>
<evidence type="ECO:0000256" key="2">
    <source>
        <dbReference type="SAM" id="SignalP"/>
    </source>
</evidence>
<evidence type="ECO:0000313" key="4">
    <source>
        <dbReference type="EMBL" id="MCK6256147.1"/>
    </source>
</evidence>
<dbReference type="RefSeq" id="WP_248251856.1">
    <property type="nucleotide sequence ID" value="NZ_JAIWJX010000002.1"/>
</dbReference>
<feature type="compositionally biased region" description="Low complexity" evidence="1">
    <location>
        <begin position="69"/>
        <end position="79"/>
    </location>
</feature>
<feature type="compositionally biased region" description="Basic and acidic residues" evidence="1">
    <location>
        <begin position="26"/>
        <end position="68"/>
    </location>
</feature>
<dbReference type="GO" id="GO:0008233">
    <property type="term" value="F:peptidase activity"/>
    <property type="evidence" value="ECO:0007669"/>
    <property type="project" value="InterPro"/>
</dbReference>
<feature type="chain" id="PRO_5040967725" evidence="2">
    <location>
        <begin position="20"/>
        <end position="313"/>
    </location>
</feature>
<evidence type="ECO:0000313" key="5">
    <source>
        <dbReference type="Proteomes" id="UP001139011"/>
    </source>
</evidence>
<dbReference type="PANTHER" id="PTHR34385">
    <property type="entry name" value="D-ALANYL-D-ALANINE CARBOXYPEPTIDASE"/>
    <property type="match status" value="1"/>
</dbReference>
<protein>
    <submittedName>
        <fullName evidence="4">M15 family metallopeptidase</fullName>
    </submittedName>
</protein>
<organism evidence="4 5">
    <name type="scientific">Fictibacillus marinisediminis</name>
    <dbReference type="NCBI Taxonomy" id="2878389"/>
    <lineage>
        <taxon>Bacteria</taxon>
        <taxon>Bacillati</taxon>
        <taxon>Bacillota</taxon>
        <taxon>Bacilli</taxon>
        <taxon>Bacillales</taxon>
        <taxon>Fictibacillaceae</taxon>
        <taxon>Fictibacillus</taxon>
    </lineage>
</organism>
<dbReference type="PROSITE" id="PS51257">
    <property type="entry name" value="PROKAR_LIPOPROTEIN"/>
    <property type="match status" value="1"/>
</dbReference>
<gene>
    <name evidence="4" type="ORF">LCY76_05965</name>
</gene>